<evidence type="ECO:0000256" key="1">
    <source>
        <dbReference type="SAM" id="MobiDB-lite"/>
    </source>
</evidence>
<evidence type="ECO:0000313" key="2">
    <source>
        <dbReference type="EnsemblMetazoa" id="CJA42227.1"/>
    </source>
</evidence>
<evidence type="ECO:0000313" key="3">
    <source>
        <dbReference type="Proteomes" id="UP000005237"/>
    </source>
</evidence>
<keyword evidence="3" id="KW-1185">Reference proteome</keyword>
<reference evidence="2" key="2">
    <citation type="submission" date="2022-06" db="UniProtKB">
        <authorList>
            <consortium name="EnsemblMetazoa"/>
        </authorList>
    </citation>
    <scope>IDENTIFICATION</scope>
    <source>
        <strain evidence="2">DF5081</strain>
    </source>
</reference>
<proteinExistence type="predicted"/>
<protein>
    <submittedName>
        <fullName evidence="2">Uncharacterized protein</fullName>
    </submittedName>
</protein>
<dbReference type="AlphaFoldDB" id="A0A8R1IRV2"/>
<name>A0A8R1IRV2_CAEJA</name>
<accession>A0A8R1IRV2</accession>
<organism evidence="2 3">
    <name type="scientific">Caenorhabditis japonica</name>
    <dbReference type="NCBI Taxonomy" id="281687"/>
    <lineage>
        <taxon>Eukaryota</taxon>
        <taxon>Metazoa</taxon>
        <taxon>Ecdysozoa</taxon>
        <taxon>Nematoda</taxon>
        <taxon>Chromadorea</taxon>
        <taxon>Rhabditida</taxon>
        <taxon>Rhabditina</taxon>
        <taxon>Rhabditomorpha</taxon>
        <taxon>Rhabditoidea</taxon>
        <taxon>Rhabditidae</taxon>
        <taxon>Peloderinae</taxon>
        <taxon>Caenorhabditis</taxon>
    </lineage>
</organism>
<sequence length="106" mass="11941">MSVTVVYFSLNRLRSQTHLTVSNFVPQQLEECRTQSISIPSDELLSNDRSKKQLKTSKESSNHTNHQPISAIPGRLKRKPIIDMKVLPCMPEHKPLICSGNADDAQ</sequence>
<dbReference type="Proteomes" id="UP000005237">
    <property type="component" value="Unassembled WGS sequence"/>
</dbReference>
<dbReference type="EnsemblMetazoa" id="CJA42227.1">
    <property type="protein sequence ID" value="CJA42227.1"/>
    <property type="gene ID" value="WBGene00218075"/>
</dbReference>
<feature type="region of interest" description="Disordered" evidence="1">
    <location>
        <begin position="40"/>
        <end position="73"/>
    </location>
</feature>
<feature type="compositionally biased region" description="Basic and acidic residues" evidence="1">
    <location>
        <begin position="46"/>
        <end position="61"/>
    </location>
</feature>
<reference evidence="3" key="1">
    <citation type="submission" date="2010-08" db="EMBL/GenBank/DDBJ databases">
        <authorList>
            <consortium name="Caenorhabditis japonica Sequencing Consortium"/>
            <person name="Wilson R.K."/>
        </authorList>
    </citation>
    <scope>NUCLEOTIDE SEQUENCE [LARGE SCALE GENOMIC DNA]</scope>
    <source>
        <strain evidence="3">DF5081</strain>
    </source>
</reference>